<evidence type="ECO:0000259" key="1">
    <source>
        <dbReference type="Pfam" id="PF08787"/>
    </source>
</evidence>
<dbReference type="GO" id="GO:0016829">
    <property type="term" value="F:lyase activity"/>
    <property type="evidence" value="ECO:0007669"/>
    <property type="project" value="UniProtKB-KW"/>
</dbReference>
<dbReference type="GeneID" id="68353856"/>
<dbReference type="InterPro" id="IPR013320">
    <property type="entry name" value="ConA-like_dom_sf"/>
</dbReference>
<evidence type="ECO:0000313" key="2">
    <source>
        <dbReference type="EMBL" id="KAH0964299.1"/>
    </source>
</evidence>
<accession>A0A9P8MZW9</accession>
<keyword evidence="2" id="KW-0456">Lyase</keyword>
<organism evidence="2 3">
    <name type="scientific">Hirsutella rhossiliensis</name>
    <dbReference type="NCBI Taxonomy" id="111463"/>
    <lineage>
        <taxon>Eukaryota</taxon>
        <taxon>Fungi</taxon>
        <taxon>Dikarya</taxon>
        <taxon>Ascomycota</taxon>
        <taxon>Pezizomycotina</taxon>
        <taxon>Sordariomycetes</taxon>
        <taxon>Hypocreomycetidae</taxon>
        <taxon>Hypocreales</taxon>
        <taxon>Ophiocordycipitaceae</taxon>
        <taxon>Hirsutella</taxon>
    </lineage>
</organism>
<dbReference type="AlphaFoldDB" id="A0A9P8MZW9"/>
<keyword evidence="3" id="KW-1185">Reference proteome</keyword>
<protein>
    <submittedName>
        <fullName evidence="2">Alginate lyase domain-containing protein</fullName>
    </submittedName>
</protein>
<dbReference type="SUPFAM" id="SSF49899">
    <property type="entry name" value="Concanavalin A-like lectins/glucanases"/>
    <property type="match status" value="1"/>
</dbReference>
<dbReference type="EMBL" id="JAIZPD010000004">
    <property type="protein sequence ID" value="KAH0964299.1"/>
    <property type="molecule type" value="Genomic_DNA"/>
</dbReference>
<comment type="caution">
    <text evidence="2">The sequence shown here is derived from an EMBL/GenBank/DDBJ whole genome shotgun (WGS) entry which is preliminary data.</text>
</comment>
<reference evidence="2" key="1">
    <citation type="submission" date="2021-09" db="EMBL/GenBank/DDBJ databases">
        <title>A high-quality genome of the endoparasitic fungus Hirsutella rhossiliensis with a comparison of Hirsutella genomes reveals transposable elements contributing to genome size variation.</title>
        <authorList>
            <person name="Lin R."/>
            <person name="Jiao Y."/>
            <person name="Sun X."/>
            <person name="Ling J."/>
            <person name="Xie B."/>
            <person name="Cheng X."/>
        </authorList>
    </citation>
    <scope>NUCLEOTIDE SEQUENCE</scope>
    <source>
        <strain evidence="2">HR02</strain>
    </source>
</reference>
<name>A0A9P8MZW9_9HYPO</name>
<dbReference type="RefSeq" id="XP_044721812.1">
    <property type="nucleotide sequence ID" value="XM_044863198.1"/>
</dbReference>
<dbReference type="Pfam" id="PF08787">
    <property type="entry name" value="Alginate_lyase2"/>
    <property type="match status" value="1"/>
</dbReference>
<gene>
    <name evidence="2" type="ORF">HRG_04727</name>
</gene>
<dbReference type="OrthoDB" id="77013at2759"/>
<dbReference type="Gene3D" id="2.60.120.200">
    <property type="match status" value="1"/>
</dbReference>
<sequence>MNCAPGGNFDLGAWNLQLPTGSNGFDVVRSKDLQGCEGYSDQYFSTDSSSGTMVFVAPGNPRLTGCVTTPGSSHCRTELREVNKNDGRNAAWNSRDTNVLEVTMAVTKADDGTYGTAIGQVFAQAKPLAAIYYSQQGNITFDIKPGPQQDTQRFRMSQVPLGKQFTYKLSYSSDILSVAVDGIEAPLNFTAWPAQDCSFKLGNYNQGRSGDRAEVHVAAIHLQHDSLGSATFGLLRKSLYFILPSLLVLYCERLARSLFNKQVPRCCLSRAKEEKKLNSRRSLECELILPFSECSRSFWVRGAAGVATEHDPPDPVQPGSPAGHSP</sequence>
<dbReference type="Proteomes" id="UP000824596">
    <property type="component" value="Unassembled WGS sequence"/>
</dbReference>
<feature type="domain" description="Alginate lyase 2" evidence="1">
    <location>
        <begin position="9"/>
        <end position="224"/>
    </location>
</feature>
<proteinExistence type="predicted"/>
<dbReference type="InterPro" id="IPR014895">
    <property type="entry name" value="Alginate_lyase_2"/>
</dbReference>
<evidence type="ECO:0000313" key="3">
    <source>
        <dbReference type="Proteomes" id="UP000824596"/>
    </source>
</evidence>